<reference evidence="1" key="1">
    <citation type="journal article" date="2014" name="Front. Microbiol.">
        <title>High frequency of phylogenetically diverse reductive dehalogenase-homologous genes in deep subseafloor sedimentary metagenomes.</title>
        <authorList>
            <person name="Kawai M."/>
            <person name="Futagami T."/>
            <person name="Toyoda A."/>
            <person name="Takaki Y."/>
            <person name="Nishi S."/>
            <person name="Hori S."/>
            <person name="Arai W."/>
            <person name="Tsubouchi T."/>
            <person name="Morono Y."/>
            <person name="Uchiyama I."/>
            <person name="Ito T."/>
            <person name="Fujiyama A."/>
            <person name="Inagaki F."/>
            <person name="Takami H."/>
        </authorList>
    </citation>
    <scope>NUCLEOTIDE SEQUENCE</scope>
    <source>
        <strain evidence="1">Expedition CK06-06</strain>
    </source>
</reference>
<feature type="non-terminal residue" evidence="1">
    <location>
        <position position="84"/>
    </location>
</feature>
<protein>
    <submittedName>
        <fullName evidence="1">Uncharacterized protein</fullName>
    </submittedName>
</protein>
<proteinExistence type="predicted"/>
<dbReference type="AlphaFoldDB" id="X0UG37"/>
<sequence length="84" mass="9653">MEITRKLRKMLTFGALRGGMELARKGDVTTVERLRYVALGLARSLLPLRIRLARNMKLAGVYYRGLIDNHFERAVDQLIMLAHI</sequence>
<evidence type="ECO:0000313" key="1">
    <source>
        <dbReference type="EMBL" id="GAG04525.1"/>
    </source>
</evidence>
<accession>X0UG37</accession>
<dbReference type="EMBL" id="BARS01024152">
    <property type="protein sequence ID" value="GAG04525.1"/>
    <property type="molecule type" value="Genomic_DNA"/>
</dbReference>
<gene>
    <name evidence="1" type="ORF">S01H1_38366</name>
</gene>
<name>X0UG37_9ZZZZ</name>
<organism evidence="1">
    <name type="scientific">marine sediment metagenome</name>
    <dbReference type="NCBI Taxonomy" id="412755"/>
    <lineage>
        <taxon>unclassified sequences</taxon>
        <taxon>metagenomes</taxon>
        <taxon>ecological metagenomes</taxon>
    </lineage>
</organism>
<comment type="caution">
    <text evidence="1">The sequence shown here is derived from an EMBL/GenBank/DDBJ whole genome shotgun (WGS) entry which is preliminary data.</text>
</comment>